<dbReference type="GO" id="GO:0005886">
    <property type="term" value="C:plasma membrane"/>
    <property type="evidence" value="ECO:0007669"/>
    <property type="project" value="UniProtKB-SubCell"/>
</dbReference>
<comment type="subcellular location">
    <subcellularLocation>
        <location evidence="1">Cell membrane</location>
        <topology evidence="1">Multi-pass membrane protein</topology>
    </subcellularLocation>
</comment>
<dbReference type="AlphaFoldDB" id="A0A9X8Y996"/>
<evidence type="ECO:0000259" key="8">
    <source>
        <dbReference type="PROSITE" id="PS50928"/>
    </source>
</evidence>
<evidence type="ECO:0000256" key="4">
    <source>
        <dbReference type="ARBA" id="ARBA00022692"/>
    </source>
</evidence>
<proteinExistence type="predicted"/>
<dbReference type="CDD" id="cd06261">
    <property type="entry name" value="TM_PBP2"/>
    <property type="match status" value="1"/>
</dbReference>
<evidence type="ECO:0000256" key="3">
    <source>
        <dbReference type="ARBA" id="ARBA00022475"/>
    </source>
</evidence>
<accession>A0A9X8Y996</accession>
<evidence type="ECO:0000313" key="10">
    <source>
        <dbReference type="Proteomes" id="UP000294682"/>
    </source>
</evidence>
<dbReference type="OrthoDB" id="9771544at2"/>
<dbReference type="PANTHER" id="PTHR43744">
    <property type="entry name" value="ABC TRANSPORTER PERMEASE PROTEIN MG189-RELATED-RELATED"/>
    <property type="match status" value="1"/>
</dbReference>
<keyword evidence="6 7" id="KW-0472">Membrane</keyword>
<reference evidence="9 10" key="1">
    <citation type="submission" date="2019-03" db="EMBL/GenBank/DDBJ databases">
        <title>Genomic Encyclopedia of Type Strains, Phase IV (KMG-IV): sequencing the most valuable type-strain genomes for metagenomic binning, comparative biology and taxonomic classification.</title>
        <authorList>
            <person name="Goeker M."/>
        </authorList>
    </citation>
    <scope>NUCLEOTIDE SEQUENCE [LARGE SCALE GENOMIC DNA]</scope>
    <source>
        <strain evidence="9 10">DSM 100433</strain>
    </source>
</reference>
<evidence type="ECO:0000256" key="7">
    <source>
        <dbReference type="SAM" id="Phobius"/>
    </source>
</evidence>
<dbReference type="InterPro" id="IPR000515">
    <property type="entry name" value="MetI-like"/>
</dbReference>
<feature type="transmembrane region" description="Helical" evidence="7">
    <location>
        <begin position="12"/>
        <end position="34"/>
    </location>
</feature>
<organism evidence="9 10">
    <name type="scientific">Harryflintia acetispora</name>
    <dbReference type="NCBI Taxonomy" id="1849041"/>
    <lineage>
        <taxon>Bacteria</taxon>
        <taxon>Bacillati</taxon>
        <taxon>Bacillota</taxon>
        <taxon>Clostridia</taxon>
        <taxon>Eubacteriales</taxon>
        <taxon>Oscillospiraceae</taxon>
        <taxon>Harryflintia</taxon>
    </lineage>
</organism>
<keyword evidence="5 7" id="KW-1133">Transmembrane helix</keyword>
<feature type="domain" description="ABC transmembrane type-1" evidence="8">
    <location>
        <begin position="74"/>
        <end position="280"/>
    </location>
</feature>
<dbReference type="SUPFAM" id="SSF161098">
    <property type="entry name" value="MetI-like"/>
    <property type="match status" value="1"/>
</dbReference>
<dbReference type="GO" id="GO:0055085">
    <property type="term" value="P:transmembrane transport"/>
    <property type="evidence" value="ECO:0007669"/>
    <property type="project" value="InterPro"/>
</dbReference>
<evidence type="ECO:0000313" key="9">
    <source>
        <dbReference type="EMBL" id="TCL45035.1"/>
    </source>
</evidence>
<evidence type="ECO:0000256" key="6">
    <source>
        <dbReference type="ARBA" id="ARBA00023136"/>
    </source>
</evidence>
<evidence type="ECO:0000256" key="1">
    <source>
        <dbReference type="ARBA" id="ARBA00004651"/>
    </source>
</evidence>
<keyword evidence="3" id="KW-1003">Cell membrane</keyword>
<feature type="transmembrane region" description="Helical" evidence="7">
    <location>
        <begin position="259"/>
        <end position="280"/>
    </location>
</feature>
<dbReference type="Gene3D" id="1.10.3720.10">
    <property type="entry name" value="MetI-like"/>
    <property type="match status" value="1"/>
</dbReference>
<evidence type="ECO:0000256" key="2">
    <source>
        <dbReference type="ARBA" id="ARBA00022448"/>
    </source>
</evidence>
<dbReference type="InterPro" id="IPR035906">
    <property type="entry name" value="MetI-like_sf"/>
</dbReference>
<protein>
    <submittedName>
        <fullName evidence="9">Aldouronate transport system permease protein</fullName>
    </submittedName>
</protein>
<dbReference type="PROSITE" id="PS50928">
    <property type="entry name" value="ABC_TM1"/>
    <property type="match status" value="1"/>
</dbReference>
<name>A0A9X8Y996_9FIRM</name>
<keyword evidence="10" id="KW-1185">Reference proteome</keyword>
<keyword evidence="4 7" id="KW-0812">Transmembrane</keyword>
<comment type="caution">
    <text evidence="9">The sequence shown here is derived from an EMBL/GenBank/DDBJ whole genome shotgun (WGS) entry which is preliminary data.</text>
</comment>
<feature type="transmembrane region" description="Helical" evidence="7">
    <location>
        <begin position="110"/>
        <end position="129"/>
    </location>
</feature>
<dbReference type="EMBL" id="SLUK01000001">
    <property type="protein sequence ID" value="TCL45035.1"/>
    <property type="molecule type" value="Genomic_DNA"/>
</dbReference>
<sequence length="295" mass="32894">MIRTRGDKTFEAVSHIVMILVTLCVILPFILLVVSSFTDESELVAHGYSFFPKKLSLESYRYLFKKGGSIMRAYGTTILVTLVGTALHVTMGSMLAFALSMKGLPGKRFWSFYVFFTMLFNGGLVPTYLTYTNMLHVKNTFFGLLVPNLMLCAIHVLLMRSYFSTSIPDAIYEAAEIDGAGIFTIYSRIVLPLGKPIIVTISLFAGLDYWNDWLNGLYFISDQKKYGIQTMLFRILEDIRVLASASLGSAGMNIKIPSVSIRMAIAFVAIIPIIIIYPFLQKYFQDGIALGAVKG</sequence>
<dbReference type="Proteomes" id="UP000294682">
    <property type="component" value="Unassembled WGS sequence"/>
</dbReference>
<dbReference type="RefSeq" id="WP_079700148.1">
    <property type="nucleotide sequence ID" value="NZ_JADNAH010000055.1"/>
</dbReference>
<dbReference type="PANTHER" id="PTHR43744:SF9">
    <property type="entry name" value="POLYGALACTURONAN_RHAMNOGALACTURONAN TRANSPORT SYSTEM PERMEASE PROTEIN YTCP"/>
    <property type="match status" value="1"/>
</dbReference>
<gene>
    <name evidence="9" type="ORF">EDD78_10112</name>
</gene>
<evidence type="ECO:0000256" key="5">
    <source>
        <dbReference type="ARBA" id="ARBA00022989"/>
    </source>
</evidence>
<feature type="transmembrane region" description="Helical" evidence="7">
    <location>
        <begin position="141"/>
        <end position="158"/>
    </location>
</feature>
<keyword evidence="2" id="KW-0813">Transport</keyword>
<feature type="transmembrane region" description="Helical" evidence="7">
    <location>
        <begin position="73"/>
        <end position="98"/>
    </location>
</feature>